<keyword evidence="3" id="KW-1185">Reference proteome</keyword>
<protein>
    <submittedName>
        <fullName evidence="2">PilZ domain-containing protein</fullName>
    </submittedName>
</protein>
<sequence>MSEASFAQKRQYYRLKYPKRARPVVRVQGDLYHVSEVSEKGIRVVVNQSSSFHQGFQLRGILDLHDESQVQIEGAILRLDNNEIIVQLTRGPSFKDMVQEQRHIRNKCPTYFAKLREYAA</sequence>
<dbReference type="InterPro" id="IPR009875">
    <property type="entry name" value="PilZ_domain"/>
</dbReference>
<dbReference type="GO" id="GO:0035438">
    <property type="term" value="F:cyclic-di-GMP binding"/>
    <property type="evidence" value="ECO:0007669"/>
    <property type="project" value="InterPro"/>
</dbReference>
<dbReference type="EMBL" id="JAKRRX010000025">
    <property type="protein sequence ID" value="MCW8333468.1"/>
    <property type="molecule type" value="Genomic_DNA"/>
</dbReference>
<dbReference type="Proteomes" id="UP001155586">
    <property type="component" value="Unassembled WGS sequence"/>
</dbReference>
<organism evidence="2 3">
    <name type="scientific">Vibrio paucivorans</name>
    <dbReference type="NCBI Taxonomy" id="2829489"/>
    <lineage>
        <taxon>Bacteria</taxon>
        <taxon>Pseudomonadati</taxon>
        <taxon>Pseudomonadota</taxon>
        <taxon>Gammaproteobacteria</taxon>
        <taxon>Vibrionales</taxon>
        <taxon>Vibrionaceae</taxon>
        <taxon>Vibrio</taxon>
    </lineage>
</organism>
<comment type="caution">
    <text evidence="2">The sequence shown here is derived from an EMBL/GenBank/DDBJ whole genome shotgun (WGS) entry which is preliminary data.</text>
</comment>
<dbReference type="Pfam" id="PF07238">
    <property type="entry name" value="PilZ"/>
    <property type="match status" value="1"/>
</dbReference>
<name>A0A9X3CD20_9VIBR</name>
<proteinExistence type="predicted"/>
<reference evidence="2" key="1">
    <citation type="submission" date="2022-02" db="EMBL/GenBank/DDBJ databases">
        <title>Vibrio sp. nov., a new bacterium isolated from Bohai sea, China.</title>
        <authorList>
            <person name="Yuan Y."/>
        </authorList>
    </citation>
    <scope>NUCLEOTIDE SEQUENCE</scope>
    <source>
        <strain evidence="2">DBSS07</strain>
    </source>
</reference>
<dbReference type="RefSeq" id="WP_265687023.1">
    <property type="nucleotide sequence ID" value="NZ_JAKRRX010000025.1"/>
</dbReference>
<feature type="domain" description="PilZ" evidence="1">
    <location>
        <begin position="8"/>
        <end position="101"/>
    </location>
</feature>
<evidence type="ECO:0000313" key="3">
    <source>
        <dbReference type="Proteomes" id="UP001155586"/>
    </source>
</evidence>
<gene>
    <name evidence="2" type="ORF">MD483_06485</name>
</gene>
<evidence type="ECO:0000259" key="1">
    <source>
        <dbReference type="Pfam" id="PF07238"/>
    </source>
</evidence>
<evidence type="ECO:0000313" key="2">
    <source>
        <dbReference type="EMBL" id="MCW8333468.1"/>
    </source>
</evidence>
<accession>A0A9X3CD20</accession>
<dbReference type="AlphaFoldDB" id="A0A9X3CD20"/>